<dbReference type="GeneID" id="92982228"/>
<protein>
    <submittedName>
        <fullName evidence="2 3">N-acetyltransferase</fullName>
    </submittedName>
</protein>
<gene>
    <name evidence="2" type="ORF">DZF97_05555</name>
    <name evidence="3" type="ORF">LIV34_000385</name>
</gene>
<accession>A0A399QAF9</accession>
<dbReference type="EMBL" id="CP086345">
    <property type="protein sequence ID" value="UQB05359.1"/>
    <property type="molecule type" value="Genomic_DNA"/>
</dbReference>
<dbReference type="Proteomes" id="UP001056208">
    <property type="component" value="Chromosome"/>
</dbReference>
<dbReference type="AlphaFoldDB" id="A0A399QAF9"/>
<feature type="domain" description="N-acetyltransferase" evidence="1">
    <location>
        <begin position="18"/>
        <end position="173"/>
    </location>
</feature>
<evidence type="ECO:0000313" key="2">
    <source>
        <dbReference type="EMBL" id="RIJ14722.1"/>
    </source>
</evidence>
<dbReference type="Pfam" id="PF00583">
    <property type="entry name" value="Acetyltransf_1"/>
    <property type="match status" value="1"/>
</dbReference>
<keyword evidence="5" id="KW-1185">Reference proteome</keyword>
<proteinExistence type="predicted"/>
<dbReference type="InterPro" id="IPR000182">
    <property type="entry name" value="GNAT_dom"/>
</dbReference>
<evidence type="ECO:0000259" key="1">
    <source>
        <dbReference type="PROSITE" id="PS51186"/>
    </source>
</evidence>
<dbReference type="InterPro" id="IPR016181">
    <property type="entry name" value="Acyl_CoA_acyltransferase"/>
</dbReference>
<evidence type="ECO:0000313" key="4">
    <source>
        <dbReference type="Proteomes" id="UP000265361"/>
    </source>
</evidence>
<name>A0A399QAF9_9MICO</name>
<evidence type="ECO:0000313" key="3">
    <source>
        <dbReference type="EMBL" id="UQB05359.1"/>
    </source>
</evidence>
<dbReference type="SUPFAM" id="SSF55729">
    <property type="entry name" value="Acyl-CoA N-acyltransferases (Nat)"/>
    <property type="match status" value="1"/>
</dbReference>
<dbReference type="GO" id="GO:0016747">
    <property type="term" value="F:acyltransferase activity, transferring groups other than amino-acyl groups"/>
    <property type="evidence" value="ECO:0007669"/>
    <property type="project" value="InterPro"/>
</dbReference>
<dbReference type="EMBL" id="QWED01000113">
    <property type="protein sequence ID" value="RIJ14722.1"/>
    <property type="molecule type" value="Genomic_DNA"/>
</dbReference>
<dbReference type="Proteomes" id="UP000265361">
    <property type="component" value="Unassembled WGS sequence"/>
</dbReference>
<dbReference type="Gene3D" id="3.40.630.30">
    <property type="match status" value="1"/>
</dbReference>
<evidence type="ECO:0000313" key="5">
    <source>
        <dbReference type="Proteomes" id="UP001056208"/>
    </source>
</evidence>
<dbReference type="RefSeq" id="WP_015489173.1">
    <property type="nucleotide sequence ID" value="NZ_CP033721.2"/>
</dbReference>
<dbReference type="PROSITE" id="PS51186">
    <property type="entry name" value="GNAT"/>
    <property type="match status" value="1"/>
</dbReference>
<reference evidence="2 4" key="1">
    <citation type="submission" date="2018-08" db="EMBL/GenBank/DDBJ databases">
        <title>Genome Sequence of Clavibacter michiganensis Subspecies type strains, and the Atypical Peach-Colored Strains Isolated from Tomato.</title>
        <authorList>
            <person name="Osdaghi E."/>
            <person name="Portier P."/>
            <person name="Briand M."/>
            <person name="Jacques M.-A."/>
        </authorList>
    </citation>
    <scope>NUCLEOTIDE SEQUENCE [LARGE SCALE GENOMIC DNA]</scope>
    <source>
        <strain evidence="2 4">CFBP 7577</strain>
    </source>
</reference>
<reference evidence="3" key="2">
    <citation type="submission" date="2021-11" db="EMBL/GenBank/DDBJ databases">
        <authorList>
            <person name="Li G."/>
            <person name="Jia Q."/>
            <person name="Yang F."/>
            <person name="Zhang C."/>
            <person name="Singh A."/>
            <person name="Lorenz A.J."/>
            <person name="Jackson-Ziems T."/>
            <person name="Vidaver A."/>
            <person name="Alfano J.R."/>
        </authorList>
    </citation>
    <scope>NUCLEOTIDE SEQUENCE</scope>
    <source>
        <strain evidence="3">CNK-2</strain>
    </source>
</reference>
<keyword evidence="2" id="KW-0808">Transferase</keyword>
<organism evidence="2 4">
    <name type="scientific">Clavibacter nebraskensis</name>
    <dbReference type="NCBI Taxonomy" id="31963"/>
    <lineage>
        <taxon>Bacteria</taxon>
        <taxon>Bacillati</taxon>
        <taxon>Actinomycetota</taxon>
        <taxon>Actinomycetes</taxon>
        <taxon>Micrococcales</taxon>
        <taxon>Microbacteriaceae</taxon>
        <taxon>Clavibacter</taxon>
    </lineage>
</organism>
<sequence>MLAPLVLPVPLAARVAGVVLRRATSADLDPLMALLADDPVSASRGDRADPADTDLYRDALVRILADPANDLLISTDAVGALVGTLQLTLIPGMARRGSSRLQVEAVRVRSDMRSSGIGGAMMRWVADAAAPALDATLVQLTSDAARVDAHRFYERLGYARSHVGFKLRVPSAG</sequence>